<accession>A0A1X0S6F9</accession>
<dbReference type="Proteomes" id="UP000242381">
    <property type="component" value="Unassembled WGS sequence"/>
</dbReference>
<reference evidence="1 2" key="1">
    <citation type="journal article" date="2016" name="Proc. Natl. Acad. Sci. U.S.A.">
        <title>Lipid metabolic changes in an early divergent fungus govern the establishment of a mutualistic symbiosis with endobacteria.</title>
        <authorList>
            <person name="Lastovetsky O.A."/>
            <person name="Gaspar M.L."/>
            <person name="Mondo S.J."/>
            <person name="LaButti K.M."/>
            <person name="Sandor L."/>
            <person name="Grigoriev I.V."/>
            <person name="Henry S.A."/>
            <person name="Pawlowska T.E."/>
        </authorList>
    </citation>
    <scope>NUCLEOTIDE SEQUENCE [LARGE SCALE GENOMIC DNA]</scope>
    <source>
        <strain evidence="1 2">ATCC 11559</strain>
    </source>
</reference>
<name>A0A1X0S6F9_RHIZD</name>
<dbReference type="AlphaFoldDB" id="A0A1X0S6F9"/>
<proteinExistence type="predicted"/>
<protein>
    <submittedName>
        <fullName evidence="1">Uncharacterized protein</fullName>
    </submittedName>
</protein>
<organism evidence="1 2">
    <name type="scientific">Rhizopus microsporus</name>
    <dbReference type="NCBI Taxonomy" id="58291"/>
    <lineage>
        <taxon>Eukaryota</taxon>
        <taxon>Fungi</taxon>
        <taxon>Fungi incertae sedis</taxon>
        <taxon>Mucoromycota</taxon>
        <taxon>Mucoromycotina</taxon>
        <taxon>Mucoromycetes</taxon>
        <taxon>Mucorales</taxon>
        <taxon>Mucorineae</taxon>
        <taxon>Rhizopodaceae</taxon>
        <taxon>Rhizopus</taxon>
    </lineage>
</organism>
<evidence type="ECO:0000313" key="2">
    <source>
        <dbReference type="Proteomes" id="UP000242381"/>
    </source>
</evidence>
<dbReference type="OMA" id="FTHDRSS"/>
<sequence length="132" mass="15110">MPQRVTSLLKKKKGNYVVLATMNVVNSVEISPTGFSKPLSPRFYTQIVRPQMEYGLAINPLSHSLFTHDRSSIKVILHLANLPAMIKRVNILQAQFLFRFLYVPDNSLLGYLLPSIQRSRVCQWHTLSKKTL</sequence>
<evidence type="ECO:0000313" key="1">
    <source>
        <dbReference type="EMBL" id="ORE19887.1"/>
    </source>
</evidence>
<gene>
    <name evidence="1" type="ORF">BCV71DRAFT_242540</name>
</gene>
<dbReference type="EMBL" id="KV921302">
    <property type="protein sequence ID" value="ORE19887.1"/>
    <property type="molecule type" value="Genomic_DNA"/>
</dbReference>